<name>A0A8J6XWF0_9BACT</name>
<evidence type="ECO:0000313" key="1">
    <source>
        <dbReference type="EMBL" id="MBD3869018.1"/>
    </source>
</evidence>
<organism evidence="1 2">
    <name type="scientific">Candidatus Polarisedimenticola svalbardensis</name>
    <dbReference type="NCBI Taxonomy" id="2886004"/>
    <lineage>
        <taxon>Bacteria</taxon>
        <taxon>Pseudomonadati</taxon>
        <taxon>Acidobacteriota</taxon>
        <taxon>Candidatus Polarisedimenticolia</taxon>
        <taxon>Candidatus Polarisedimenticolales</taxon>
        <taxon>Candidatus Polarisedimenticolaceae</taxon>
        <taxon>Candidatus Polarisedimenticola</taxon>
    </lineage>
</organism>
<evidence type="ECO:0000313" key="2">
    <source>
        <dbReference type="Proteomes" id="UP000648239"/>
    </source>
</evidence>
<dbReference type="Proteomes" id="UP000648239">
    <property type="component" value="Unassembled WGS sequence"/>
</dbReference>
<protein>
    <submittedName>
        <fullName evidence="1">Uncharacterized protein</fullName>
    </submittedName>
</protein>
<accession>A0A8J6XWF0</accession>
<comment type="caution">
    <text evidence="1">The sequence shown here is derived from an EMBL/GenBank/DDBJ whole genome shotgun (WGS) entry which is preliminary data.</text>
</comment>
<sequence>MWRMTLEGDDYFFEPRVRHEGILILPELPSNLETRFEPGDGSGRMAIELHLVPQTDSGVVILIGDKPSQVKTLWKEIMAGGGCEMPRLDDHTYGDAILKVFRTQGTSPPQWSPINGAPGEIVWPMRAPIRYRYDFSEDGVLTEARAWGPDVDLMIDVSAKDKYRCQYGEEISFVETLREYCEEFATTYTGLLLHCNQWSE</sequence>
<reference evidence="1 2" key="1">
    <citation type="submission" date="2020-08" db="EMBL/GenBank/DDBJ databases">
        <title>Acidobacteriota in marine sediments use diverse sulfur dissimilation pathways.</title>
        <authorList>
            <person name="Wasmund K."/>
        </authorList>
    </citation>
    <scope>NUCLEOTIDE SEQUENCE [LARGE SCALE GENOMIC DNA]</scope>
    <source>
        <strain evidence="1">MAG AM4</strain>
    </source>
</reference>
<proteinExistence type="predicted"/>
<dbReference type="AlphaFoldDB" id="A0A8J6XWF0"/>
<dbReference type="EMBL" id="JACXWD010000054">
    <property type="protein sequence ID" value="MBD3869018.1"/>
    <property type="molecule type" value="Genomic_DNA"/>
</dbReference>
<gene>
    <name evidence="1" type="ORF">IFK94_12900</name>
</gene>